<dbReference type="PROSITE" id="PS51819">
    <property type="entry name" value="VOC"/>
    <property type="match status" value="1"/>
</dbReference>
<dbReference type="InterPro" id="IPR029068">
    <property type="entry name" value="Glyas_Bleomycin-R_OHBP_Dase"/>
</dbReference>
<dbReference type="GeneID" id="92753916"/>
<dbReference type="PANTHER" id="PTHR36503">
    <property type="entry name" value="BLR2520 PROTEIN"/>
    <property type="match status" value="1"/>
</dbReference>
<protein>
    <submittedName>
        <fullName evidence="2">Catechol 2,3-dioxygenase-like lactoylglutathione lyase family enzyme</fullName>
    </submittedName>
</protein>
<sequence length="146" mass="15293">MDQRLHFLTFATKDLDAARAFYKDGLGWDPAMDVPDEILFFQIAPGLMLGLFDAEKFDQDLGATAPTAPTAGVSGVTLSHNVGSPEEVTSTIDALAAAGATVLKPAQAGAFGGIFHGHVKDPNGIVWEIAHNPGWGINDDGTVVFG</sequence>
<name>A0ABV2P8T8_9MICC</name>
<dbReference type="EMBL" id="JBEPSN010000008">
    <property type="protein sequence ID" value="MET4541193.1"/>
    <property type="molecule type" value="Genomic_DNA"/>
</dbReference>
<gene>
    <name evidence="2" type="ORF">ABIE37_002988</name>
</gene>
<evidence type="ECO:0000313" key="2">
    <source>
        <dbReference type="EMBL" id="MET4541193.1"/>
    </source>
</evidence>
<dbReference type="SUPFAM" id="SSF54593">
    <property type="entry name" value="Glyoxalase/Bleomycin resistance protein/Dihydroxybiphenyl dioxygenase"/>
    <property type="match status" value="1"/>
</dbReference>
<comment type="caution">
    <text evidence="2">The sequence shown here is derived from an EMBL/GenBank/DDBJ whole genome shotgun (WGS) entry which is preliminary data.</text>
</comment>
<dbReference type="PANTHER" id="PTHR36503:SF1">
    <property type="entry name" value="BLR2520 PROTEIN"/>
    <property type="match status" value="1"/>
</dbReference>
<organism evidence="2 3">
    <name type="scientific">Arthrobacter bambusae</name>
    <dbReference type="NCBI Taxonomy" id="1338426"/>
    <lineage>
        <taxon>Bacteria</taxon>
        <taxon>Bacillati</taxon>
        <taxon>Actinomycetota</taxon>
        <taxon>Actinomycetes</taxon>
        <taxon>Micrococcales</taxon>
        <taxon>Micrococcaceae</taxon>
        <taxon>Arthrobacter</taxon>
    </lineage>
</organism>
<accession>A0ABV2P8T8</accession>
<proteinExistence type="predicted"/>
<dbReference type="Pfam" id="PF00903">
    <property type="entry name" value="Glyoxalase"/>
    <property type="match status" value="1"/>
</dbReference>
<evidence type="ECO:0000313" key="3">
    <source>
        <dbReference type="Proteomes" id="UP001549307"/>
    </source>
</evidence>
<feature type="domain" description="VOC" evidence="1">
    <location>
        <begin position="4"/>
        <end position="132"/>
    </location>
</feature>
<dbReference type="Gene3D" id="3.10.180.10">
    <property type="entry name" value="2,3-Dihydroxybiphenyl 1,2-Dioxygenase, domain 1"/>
    <property type="match status" value="1"/>
</dbReference>
<dbReference type="InterPro" id="IPR037523">
    <property type="entry name" value="VOC_core"/>
</dbReference>
<dbReference type="Proteomes" id="UP001549307">
    <property type="component" value="Unassembled WGS sequence"/>
</dbReference>
<dbReference type="InterPro" id="IPR004360">
    <property type="entry name" value="Glyas_Fos-R_dOase_dom"/>
</dbReference>
<keyword evidence="3" id="KW-1185">Reference proteome</keyword>
<dbReference type="RefSeq" id="WP_354230792.1">
    <property type="nucleotide sequence ID" value="NZ_JBEPSN010000008.1"/>
</dbReference>
<reference evidence="2 3" key="1">
    <citation type="submission" date="2024-06" db="EMBL/GenBank/DDBJ databases">
        <title>Sorghum-associated microbial communities from plants grown in Nebraska, USA.</title>
        <authorList>
            <person name="Schachtman D."/>
        </authorList>
    </citation>
    <scope>NUCLEOTIDE SEQUENCE [LARGE SCALE GENOMIC DNA]</scope>
    <source>
        <strain evidence="2 3">3552</strain>
    </source>
</reference>
<evidence type="ECO:0000259" key="1">
    <source>
        <dbReference type="PROSITE" id="PS51819"/>
    </source>
</evidence>